<feature type="region of interest" description="Disordered" evidence="1">
    <location>
        <begin position="120"/>
        <end position="225"/>
    </location>
</feature>
<organism evidence="2 3">
    <name type="scientific">Cryptococcus decagattii</name>
    <dbReference type="NCBI Taxonomy" id="1859122"/>
    <lineage>
        <taxon>Eukaryota</taxon>
        <taxon>Fungi</taxon>
        <taxon>Dikarya</taxon>
        <taxon>Basidiomycota</taxon>
        <taxon>Agaricomycotina</taxon>
        <taxon>Tremellomycetes</taxon>
        <taxon>Tremellales</taxon>
        <taxon>Cryptococcaceae</taxon>
        <taxon>Cryptococcus</taxon>
        <taxon>Cryptococcus gattii species complex</taxon>
    </lineage>
</organism>
<feature type="compositionally biased region" description="Polar residues" evidence="1">
    <location>
        <begin position="18"/>
        <end position="32"/>
    </location>
</feature>
<evidence type="ECO:0000313" key="3">
    <source>
        <dbReference type="Proteomes" id="UP001432216"/>
    </source>
</evidence>
<feature type="compositionally biased region" description="Polar residues" evidence="1">
    <location>
        <begin position="183"/>
        <end position="193"/>
    </location>
</feature>
<feature type="compositionally biased region" description="Low complexity" evidence="1">
    <location>
        <begin position="467"/>
        <end position="481"/>
    </location>
</feature>
<feature type="region of interest" description="Disordered" evidence="1">
    <location>
        <begin position="247"/>
        <end position="286"/>
    </location>
</feature>
<feature type="compositionally biased region" description="Polar residues" evidence="1">
    <location>
        <begin position="482"/>
        <end position="492"/>
    </location>
</feature>
<feature type="compositionally biased region" description="Polar residues" evidence="1">
    <location>
        <begin position="130"/>
        <end position="161"/>
    </location>
</feature>
<sequence>MSTPPVTFPTASAHADPRQQQGDYNPSSTWSGKNIKASDGYSALFTSGLFHESPTKPSGPQSQSKLSPTTPDRRHRCSSIIHTTPPSTSSPRIIKSQGLDGGVERALNSVMRSLKPMAIGTTLGKMDSPPLNQSRWSAWSSDSEGSKSMSRSCTPASGQQNDEYDDGDDGFFKPRKSSDTTRSKNTIRSIKSTKPSKSRKGRKSEETVGRMDMDREDVPSVPTMPLMAVSTTPGRSRRMINSLVKRLGLTPRKNKSLPPAQLPPNLPSPPPPASDHASEDHTIPRKASLSTLRSFLIKKESSTTLRSIRSIRSCNNASMTLDHVSTDDHPLPLPLSRPHRETHASLPRTTPGKGRRTPKSSIGQPKLQLVTSPSAFLRGMPRRAPDTPKHKLFALDREGCQYKDTPEVLTDSARVGQGMWFGEENGEDIVMADEMMETVEIFTSRLAPLPATTVQALASHPFVSSISSSSSQPCLGPQPSSLKMQGSIKSTESPPLPFSPVSLSPRLALASTSASTLISAPASFSILPASFTGSSQRPIPRTLDEIVPPENTTLIRSAKSGRDTHVQGKGQAVDGRGKNRLLNSLIPPLGSPLTLGHGMGPPRKLRTAKASLAPGNLMGMGIPLSNKDTNVLGLPVPSHPSLDGITSIKSKVSKMSTLSVISRLSKPPAGGASLAPQLRMQNQSQNRLSLGKMSLGTVASYYDAHTGTFGPSDGIEPQNVLHTRYEEVKESERDKSFPAPLCGEDNHSCTRPISVDPSGRKFEDPLVPSIFNPKHSPSPSSMSDYSLGSSFSKGGDSMVTGETGERGATISTDEVEKWELERHLNALEGQSVNIRRSVGYI</sequence>
<feature type="compositionally biased region" description="Polar residues" evidence="1">
    <location>
        <begin position="55"/>
        <end position="70"/>
    </location>
</feature>
<dbReference type="Proteomes" id="UP001432216">
    <property type="component" value="Chromosome 12"/>
</dbReference>
<dbReference type="EMBL" id="CP143817">
    <property type="protein sequence ID" value="WVO24762.1"/>
    <property type="molecule type" value="Genomic_DNA"/>
</dbReference>
<keyword evidence="3" id="KW-1185">Reference proteome</keyword>
<feature type="region of interest" description="Disordered" evidence="1">
    <location>
        <begin position="729"/>
        <end position="812"/>
    </location>
</feature>
<gene>
    <name evidence="2" type="ORF">IAS62_006134</name>
</gene>
<dbReference type="GeneID" id="89992903"/>
<feature type="region of interest" description="Disordered" evidence="1">
    <location>
        <begin position="467"/>
        <end position="493"/>
    </location>
</feature>
<feature type="compositionally biased region" description="Basic and acidic residues" evidence="1">
    <location>
        <begin position="203"/>
        <end position="218"/>
    </location>
</feature>
<feature type="region of interest" description="Disordered" evidence="1">
    <location>
        <begin position="47"/>
        <end position="100"/>
    </location>
</feature>
<proteinExistence type="predicted"/>
<feature type="compositionally biased region" description="Low complexity" evidence="1">
    <location>
        <begin position="773"/>
        <end position="792"/>
    </location>
</feature>
<feature type="region of interest" description="Disordered" evidence="1">
    <location>
        <begin position="1"/>
        <end position="33"/>
    </location>
</feature>
<name>A0ABZ2B287_9TREE</name>
<protein>
    <submittedName>
        <fullName evidence="2">Uncharacterized protein</fullName>
    </submittedName>
</protein>
<evidence type="ECO:0000256" key="1">
    <source>
        <dbReference type="SAM" id="MobiDB-lite"/>
    </source>
</evidence>
<feature type="compositionally biased region" description="Low complexity" evidence="1">
    <location>
        <begin position="78"/>
        <end position="96"/>
    </location>
</feature>
<feature type="region of interest" description="Disordered" evidence="1">
    <location>
        <begin position="322"/>
        <end position="366"/>
    </location>
</feature>
<feature type="compositionally biased region" description="Pro residues" evidence="1">
    <location>
        <begin position="260"/>
        <end position="273"/>
    </location>
</feature>
<evidence type="ECO:0000313" key="2">
    <source>
        <dbReference type="EMBL" id="WVO24762.1"/>
    </source>
</evidence>
<dbReference type="RefSeq" id="XP_064724001.1">
    <property type="nucleotide sequence ID" value="XM_064867929.1"/>
</dbReference>
<accession>A0ABZ2B287</accession>
<reference evidence="2 3" key="1">
    <citation type="submission" date="2024-01" db="EMBL/GenBank/DDBJ databases">
        <title>Comparative genomics of Cryptococcus and Kwoniella reveals pathogenesis evolution and contrasting modes of karyotype evolution via chromosome fusion or intercentromeric recombination.</title>
        <authorList>
            <person name="Coelho M.A."/>
            <person name="David-Palma M."/>
            <person name="Shea T."/>
            <person name="Bowers K."/>
            <person name="McGinley-Smith S."/>
            <person name="Mohammad A.W."/>
            <person name="Gnirke A."/>
            <person name="Yurkov A.M."/>
            <person name="Nowrousian M."/>
            <person name="Sun S."/>
            <person name="Cuomo C.A."/>
            <person name="Heitman J."/>
        </authorList>
    </citation>
    <scope>NUCLEOTIDE SEQUENCE [LARGE SCALE GENOMIC DNA]</scope>
    <source>
        <strain evidence="2 3">7685027</strain>
    </source>
</reference>
<feature type="compositionally biased region" description="Basic and acidic residues" evidence="1">
    <location>
        <begin position="170"/>
        <end position="182"/>
    </location>
</feature>